<feature type="coiled-coil region" evidence="1">
    <location>
        <begin position="316"/>
        <end position="400"/>
    </location>
</feature>
<feature type="coiled-coil region" evidence="1">
    <location>
        <begin position="439"/>
        <end position="473"/>
    </location>
</feature>
<dbReference type="RefSeq" id="XP_019915533.1">
    <property type="nucleotide sequence ID" value="XM_020060395.1"/>
</dbReference>
<feature type="coiled-coil region" evidence="1">
    <location>
        <begin position="610"/>
        <end position="644"/>
    </location>
</feature>
<proteinExistence type="predicted"/>
<protein>
    <submittedName>
        <fullName evidence="3">Uncharacterized protein</fullName>
    </submittedName>
</protein>
<evidence type="ECO:0000256" key="2">
    <source>
        <dbReference type="SAM" id="MobiDB-lite"/>
    </source>
</evidence>
<organism evidence="3 4">
    <name type="scientific">Plasmodium coatneyi</name>
    <dbReference type="NCBI Taxonomy" id="208452"/>
    <lineage>
        <taxon>Eukaryota</taxon>
        <taxon>Sar</taxon>
        <taxon>Alveolata</taxon>
        <taxon>Apicomplexa</taxon>
        <taxon>Aconoidasida</taxon>
        <taxon>Haemosporida</taxon>
        <taxon>Plasmodiidae</taxon>
        <taxon>Plasmodium</taxon>
    </lineage>
</organism>
<keyword evidence="1" id="KW-0175">Coiled coil</keyword>
<dbReference type="AlphaFoldDB" id="A0A1B1E1D3"/>
<feature type="region of interest" description="Disordered" evidence="2">
    <location>
        <begin position="44"/>
        <end position="213"/>
    </location>
</feature>
<evidence type="ECO:0000256" key="1">
    <source>
        <dbReference type="SAM" id="Coils"/>
    </source>
</evidence>
<feature type="compositionally biased region" description="Basic and acidic residues" evidence="2">
    <location>
        <begin position="189"/>
        <end position="212"/>
    </location>
</feature>
<feature type="coiled-coil region" evidence="1">
    <location>
        <begin position="678"/>
        <end position="705"/>
    </location>
</feature>
<sequence>MFKFLHDIDVAKRKLINTINNKLALPNEDDECLFPGEGETMTYAVGTGECSLPRKGDLPNGEEDDEDDSSESDEDDSIESSGEDLSESDDDDKTSVLNRHEEDDPCEEKEKREDEGGGVVSRRKDAAPMCEPPHGGGHVHSSSEGNERSENGSEVTTEVGAIPAAQPTRECSESIERGSRAMPLYGTKVGEETKRSYPPRLKKETQKRREEDANAGTKILAESTFYSHLKEKVAKNLCCKVQGKKYDEMVKQIILLRELSSEEANSMVETEKGQSKQRNCSPERYRKLAEQCATKICDLVLGDRTKLLGKPPLLHNEEEENVKEEVKNAKEIIELKKRNKILNDINERQTKQLLQLSCQLSSNIKSDSETSERNYINAKVDSMEKELTQLKGEVSVLEELANDKNVHVKKNYELGCLIKSLEASLQKKSHLCVSLWREKHQQKGRLQRCREKMQRLREDLRTCRSALLEMQRREKRLAFQFRGLIRTRGDRNRGISLRCHKKKGRLKLRIRSENATCNGTAGDSPSSHPNGADFERHPNSVHPPRRTSSSDPPRCKPAMSENHAANSRTSAAANRDTLEELAQKVNNYKFFIDEWKSLSVRNKKKKDAELKETKKLLSQQVTKNEMLEKKYQSLLEKMRSLDRGPDNKGSDVDNRIGIVTDGEIHCEGNHQDGVCPKTKEFIEEVNFLTREVEKLREDQLLLQEDVKKKSTIILHLIKKHALSEEHFRSDNNLPILNNKLTYDEMRKIMEETLIENIRLRSDLFALAKCVHGDSTGSYAGQENPGA</sequence>
<feature type="compositionally biased region" description="Polar residues" evidence="2">
    <location>
        <begin position="513"/>
        <end position="529"/>
    </location>
</feature>
<feature type="compositionally biased region" description="Basic and acidic residues" evidence="2">
    <location>
        <begin position="170"/>
        <end position="179"/>
    </location>
</feature>
<dbReference type="GeneID" id="30910335"/>
<gene>
    <name evidence="3" type="ORF">PCOAH_00036040</name>
</gene>
<dbReference type="KEGG" id="pcot:PCOAH_00036040"/>
<accession>A0A1B1E1D3</accession>
<dbReference type="EMBL" id="CP016249">
    <property type="protein sequence ID" value="ANQ08838.1"/>
    <property type="molecule type" value="Genomic_DNA"/>
</dbReference>
<dbReference type="VEuPathDB" id="PlasmoDB:PCOAH_00036040"/>
<feature type="compositionally biased region" description="Acidic residues" evidence="2">
    <location>
        <begin position="60"/>
        <end position="92"/>
    </location>
</feature>
<reference evidence="4" key="1">
    <citation type="submission" date="2016-06" db="EMBL/GenBank/DDBJ databases">
        <title>First high quality genome sequence of Plasmodium coatneyi using continuous long reads from single molecule, real-time sequencing.</title>
        <authorList>
            <person name="Chien J.-T."/>
            <person name="Pakala S.B."/>
            <person name="Geraldo J.A."/>
            <person name="Lapp S.A."/>
            <person name="Barnwell J.W."/>
            <person name="Kissinger J.C."/>
            <person name="Galinski M.R."/>
            <person name="Humphrey J.C."/>
        </authorList>
    </citation>
    <scope>NUCLEOTIDE SEQUENCE [LARGE SCALE GENOMIC DNA]</scope>
    <source>
        <strain evidence="4">Hackeri</strain>
    </source>
</reference>
<feature type="compositionally biased region" description="Basic and acidic residues" evidence="2">
    <location>
        <begin position="98"/>
        <end position="115"/>
    </location>
</feature>
<evidence type="ECO:0000313" key="4">
    <source>
        <dbReference type="Proteomes" id="UP000092716"/>
    </source>
</evidence>
<keyword evidence="4" id="KW-1185">Reference proteome</keyword>
<dbReference type="OrthoDB" id="372574at2759"/>
<dbReference type="Proteomes" id="UP000092716">
    <property type="component" value="Chromosome 11"/>
</dbReference>
<feature type="region of interest" description="Disordered" evidence="2">
    <location>
        <begin position="513"/>
        <end position="572"/>
    </location>
</feature>
<evidence type="ECO:0000313" key="3">
    <source>
        <dbReference type="EMBL" id="ANQ08838.1"/>
    </source>
</evidence>
<name>A0A1B1E1D3_9APIC</name>